<name>A0ABS5SC46_9BACT</name>
<keyword evidence="1" id="KW-0808">Transferase</keyword>
<organism evidence="1 2">
    <name type="scientific">Geomobilimonas luticola</name>
    <dbReference type="NCBI Taxonomy" id="1114878"/>
    <lineage>
        <taxon>Bacteria</taxon>
        <taxon>Pseudomonadati</taxon>
        <taxon>Thermodesulfobacteriota</taxon>
        <taxon>Desulfuromonadia</taxon>
        <taxon>Geobacterales</taxon>
        <taxon>Geobacteraceae</taxon>
        <taxon>Geomobilimonas</taxon>
    </lineage>
</organism>
<keyword evidence="2" id="KW-1185">Reference proteome</keyword>
<protein>
    <submittedName>
        <fullName evidence="1">Glycosyltransferase</fullName>
        <ecNumber evidence="1">2.4.-.-</ecNumber>
    </submittedName>
</protein>
<accession>A0ABS5SC46</accession>
<dbReference type="GO" id="GO:0016757">
    <property type="term" value="F:glycosyltransferase activity"/>
    <property type="evidence" value="ECO:0007669"/>
    <property type="project" value="UniProtKB-KW"/>
</dbReference>
<evidence type="ECO:0000313" key="2">
    <source>
        <dbReference type="Proteomes" id="UP000756860"/>
    </source>
</evidence>
<gene>
    <name evidence="1" type="ORF">KI810_07695</name>
</gene>
<dbReference type="RefSeq" id="WP_214174925.1">
    <property type="nucleotide sequence ID" value="NZ_JAHCVK010000002.1"/>
</dbReference>
<dbReference type="SUPFAM" id="SSF53756">
    <property type="entry name" value="UDP-Glycosyltransferase/glycogen phosphorylase"/>
    <property type="match status" value="1"/>
</dbReference>
<dbReference type="Gene3D" id="3.40.50.2000">
    <property type="entry name" value="Glycogen Phosphorylase B"/>
    <property type="match status" value="2"/>
</dbReference>
<dbReference type="EC" id="2.4.-.-" evidence="1"/>
<sequence>MRKVLVIADDFPGLGGRNLGLINGLSKFGYEPIVITNRKQNYTVYNDELKKPLTIYTTLCFHKTPFRLFSKVFNSWRLKEYFESIFFVPDLYINWVPFAVVRALFVIARVDIHAIITISPPESVHLTGMILKKITCIKWISDFEDLWTVKLVNYKPPTFMHDYVIKSLERIIYNSVDHIVANTEGNRNIYSRFYDVPDAKISVVGLGYDREEIYALDRKRKTSRNTVFTMGYMGFFDKTGFPWEQYLVVVKRLVDALNGDLCLKICGTVSKKALDFIRDNHLAPFVEFCGTLSHVKAMEVMAETDLLILLMYETEYSQAIIPHKLYYYLGLNKPIFAIAQHDGEVAQIVRRTKSGIVVSVSEEEVIYNTLLGFYTRFKSNEEGLVYSPIATEVEKYEISYSSHKLAAVIDLLTQSAERNGYVT</sequence>
<evidence type="ECO:0000313" key="1">
    <source>
        <dbReference type="EMBL" id="MBT0652935.1"/>
    </source>
</evidence>
<comment type="caution">
    <text evidence="1">The sequence shown here is derived from an EMBL/GenBank/DDBJ whole genome shotgun (WGS) entry which is preliminary data.</text>
</comment>
<dbReference type="EMBL" id="JAHCVK010000002">
    <property type="protein sequence ID" value="MBT0652935.1"/>
    <property type="molecule type" value="Genomic_DNA"/>
</dbReference>
<proteinExistence type="predicted"/>
<keyword evidence="1" id="KW-0328">Glycosyltransferase</keyword>
<dbReference type="Proteomes" id="UP000756860">
    <property type="component" value="Unassembled WGS sequence"/>
</dbReference>
<reference evidence="1 2" key="1">
    <citation type="submission" date="2021-05" db="EMBL/GenBank/DDBJ databases">
        <title>The draft genome of Geobacter luticola JCM 17780.</title>
        <authorList>
            <person name="Xu Z."/>
            <person name="Masuda Y."/>
            <person name="Itoh H."/>
            <person name="Senoo K."/>
        </authorList>
    </citation>
    <scope>NUCLEOTIDE SEQUENCE [LARGE SCALE GENOMIC DNA]</scope>
    <source>
        <strain evidence="1 2">JCM 17780</strain>
    </source>
</reference>